<keyword evidence="2" id="KW-1185">Reference proteome</keyword>
<evidence type="ECO:0000313" key="2">
    <source>
        <dbReference type="Proteomes" id="UP000248405"/>
    </source>
</evidence>
<proteinExistence type="predicted"/>
<dbReference type="RefSeq" id="XP_025567757.1">
    <property type="nucleotide sequence ID" value="XM_025701256.1"/>
</dbReference>
<dbReference type="Proteomes" id="UP000248405">
    <property type="component" value="Unassembled WGS sequence"/>
</dbReference>
<accession>A0A319C6E7</accession>
<dbReference type="EMBL" id="KZ821615">
    <property type="protein sequence ID" value="PYH73963.1"/>
    <property type="molecule type" value="Genomic_DNA"/>
</dbReference>
<protein>
    <submittedName>
        <fullName evidence="1">Uncharacterized protein</fullName>
    </submittedName>
</protein>
<sequence>MHPCTHNYHIPPPYICCAEPNCLNMNEHPPMLERVCISYLVSLFELLCCLFREHLGFCFFPIPPFDWLVFLLIYSSAFLDYWWIQPSCYIRFLLHQLITCHLWYTDMHCLDEVLCRIWASALAVRLIVQASWPEHPGTEVNYDAAGRWRWRPGFMNDATSIGLRGTTPGYSPARELRQVGMSEPTRRGVDNAMGGVFSSYHGSLRGDG</sequence>
<evidence type="ECO:0000313" key="1">
    <source>
        <dbReference type="EMBL" id="PYH73963.1"/>
    </source>
</evidence>
<organism evidence="1 2">
    <name type="scientific">Aspergillus vadensis (strain CBS 113365 / IMI 142717 / IBT 24658)</name>
    <dbReference type="NCBI Taxonomy" id="1448311"/>
    <lineage>
        <taxon>Eukaryota</taxon>
        <taxon>Fungi</taxon>
        <taxon>Dikarya</taxon>
        <taxon>Ascomycota</taxon>
        <taxon>Pezizomycotina</taxon>
        <taxon>Eurotiomycetes</taxon>
        <taxon>Eurotiomycetidae</taxon>
        <taxon>Eurotiales</taxon>
        <taxon>Aspergillaceae</taxon>
        <taxon>Aspergillus</taxon>
        <taxon>Aspergillus subgen. Circumdati</taxon>
    </lineage>
</organism>
<dbReference type="GeneID" id="37205848"/>
<reference evidence="1" key="1">
    <citation type="submission" date="2016-12" db="EMBL/GenBank/DDBJ databases">
        <title>The genomes of Aspergillus section Nigri reveals drivers in fungal speciation.</title>
        <authorList>
            <consortium name="DOE Joint Genome Institute"/>
            <person name="Vesth T.C."/>
            <person name="Nybo J."/>
            <person name="Theobald S."/>
            <person name="Brandl J."/>
            <person name="Frisvad J.C."/>
            <person name="Nielsen K.F."/>
            <person name="Lyhne E.K."/>
            <person name="Kogle M.E."/>
            <person name="Kuo A."/>
            <person name="Riley R."/>
            <person name="Clum A."/>
            <person name="Nolan M."/>
            <person name="Lipzen A."/>
            <person name="Salamov A."/>
            <person name="Henrissat B."/>
            <person name="Wiebenga A."/>
            <person name="De Vries R.P."/>
            <person name="Grigoriev I.V."/>
            <person name="Mortensen U.H."/>
            <person name="Andersen M.R."/>
            <person name="Baker S.E."/>
        </authorList>
    </citation>
    <scope>NUCLEOTIDE SEQUENCE [LARGE SCALE GENOMIC DNA]</scope>
    <source>
        <strain evidence="1">CBS 113365</strain>
    </source>
</reference>
<gene>
    <name evidence="1" type="ORF">BO88DRAFT_109745</name>
</gene>
<name>A0A319C6E7_ASPVC</name>
<dbReference type="AlphaFoldDB" id="A0A319C6E7"/>